<dbReference type="Gene3D" id="2.60.120.200">
    <property type="match status" value="2"/>
</dbReference>
<evidence type="ECO:0000256" key="4">
    <source>
        <dbReference type="SAM" id="MobiDB-lite"/>
    </source>
</evidence>
<gene>
    <name evidence="6" type="ORF">AMELA_G00155100</name>
</gene>
<protein>
    <recommendedName>
        <fullName evidence="3">Galectin</fullName>
    </recommendedName>
</protein>
<dbReference type="InterPro" id="IPR013320">
    <property type="entry name" value="ConA-like_dom_sf"/>
</dbReference>
<evidence type="ECO:0000259" key="5">
    <source>
        <dbReference type="PROSITE" id="PS51304"/>
    </source>
</evidence>
<keyword evidence="7" id="KW-1185">Reference proteome</keyword>
<dbReference type="SMART" id="SM00908">
    <property type="entry name" value="Gal-bind_lectin"/>
    <property type="match status" value="2"/>
</dbReference>
<evidence type="ECO:0000256" key="2">
    <source>
        <dbReference type="ARBA" id="ARBA00022737"/>
    </source>
</evidence>
<dbReference type="Proteomes" id="UP000593565">
    <property type="component" value="Unassembled WGS sequence"/>
</dbReference>
<dbReference type="PROSITE" id="PS51304">
    <property type="entry name" value="GALECTIN"/>
    <property type="match status" value="2"/>
</dbReference>
<feature type="domain" description="Galectin" evidence="5">
    <location>
        <begin position="1"/>
        <end position="120"/>
    </location>
</feature>
<evidence type="ECO:0000313" key="7">
    <source>
        <dbReference type="Proteomes" id="UP000593565"/>
    </source>
</evidence>
<dbReference type="Pfam" id="PF00337">
    <property type="entry name" value="Gal-bind_lectin"/>
    <property type="match status" value="2"/>
</dbReference>
<comment type="caution">
    <text evidence="6">The sequence shown here is derived from an EMBL/GenBank/DDBJ whole genome shotgun (WGS) entry which is preliminary data.</text>
</comment>
<evidence type="ECO:0000313" key="6">
    <source>
        <dbReference type="EMBL" id="KAF4082723.1"/>
    </source>
</evidence>
<dbReference type="SMART" id="SM00276">
    <property type="entry name" value="GLECT"/>
    <property type="match status" value="1"/>
</dbReference>
<reference evidence="6 7" key="1">
    <citation type="submission" date="2020-02" db="EMBL/GenBank/DDBJ databases">
        <title>A chromosome-scale genome assembly of the black bullhead catfish (Ameiurus melas).</title>
        <authorList>
            <person name="Wen M."/>
            <person name="Zham M."/>
            <person name="Cabau C."/>
            <person name="Klopp C."/>
            <person name="Donnadieu C."/>
            <person name="Roques C."/>
            <person name="Bouchez O."/>
            <person name="Lampietro C."/>
            <person name="Jouanno E."/>
            <person name="Herpin A."/>
            <person name="Louis A."/>
            <person name="Berthelot C."/>
            <person name="Parey E."/>
            <person name="Roest-Crollius H."/>
            <person name="Braasch I."/>
            <person name="Postlethwait J."/>
            <person name="Robinson-Rechavi M."/>
            <person name="Echchiki A."/>
            <person name="Begum T."/>
            <person name="Montfort J."/>
            <person name="Schartl M."/>
            <person name="Bobe J."/>
            <person name="Guiguen Y."/>
        </authorList>
    </citation>
    <scope>NUCLEOTIDE SEQUENCE [LARGE SCALE GENOMIC DNA]</scope>
    <source>
        <strain evidence="6">M_S1</strain>
        <tissue evidence="6">Blood</tissue>
    </source>
</reference>
<keyword evidence="2" id="KW-0677">Repeat</keyword>
<evidence type="ECO:0000256" key="1">
    <source>
        <dbReference type="ARBA" id="ARBA00022734"/>
    </source>
</evidence>
<accession>A0A7J6AIT2</accession>
<proteinExistence type="predicted"/>
<name>A0A7J6AIT2_AMEME</name>
<dbReference type="InterPro" id="IPR001079">
    <property type="entry name" value="Galectin_CRD"/>
</dbReference>
<dbReference type="InterPro" id="IPR044156">
    <property type="entry name" value="Galectin-like"/>
</dbReference>
<keyword evidence="1 3" id="KW-0430">Lectin</keyword>
<feature type="domain" description="Galectin" evidence="5">
    <location>
        <begin position="157"/>
        <end position="282"/>
    </location>
</feature>
<dbReference type="GO" id="GO:0030246">
    <property type="term" value="F:carbohydrate binding"/>
    <property type="evidence" value="ECO:0007669"/>
    <property type="project" value="UniProtKB-UniRule"/>
</dbReference>
<sequence>MKSIGTAFHFQGVVPADSDSFDFTFKTGKGKDDFVFSLKIYPEVASYMQLISDRHWHSNVRGCPLLKGSAFDMFLVLGNEGYVVYYNGLRSCMLQDKIRMERVTTLNIDGNVTVNSIGVVSDWSKSAFGNHSGTSRWELSKNQSDGPQPVSKPNQPYLGQIPGGLKIGLAFFFQGVVPSDASGFEINYKTGPNDGDAIAYQFKPALHAVHEMFVRGMVFGKGEAIDIIIIITGDSYEVAVNGHFFTRSDHHIPVEKVSTLQICGDVLINTCAIIHVDKFNLTCDLSAHF</sequence>
<feature type="region of interest" description="Disordered" evidence="4">
    <location>
        <begin position="134"/>
        <end position="155"/>
    </location>
</feature>
<dbReference type="AlphaFoldDB" id="A0A7J6AIT2"/>
<dbReference type="PANTHER" id="PTHR11346:SF32">
    <property type="entry name" value="GALECTIN-4"/>
    <property type="match status" value="1"/>
</dbReference>
<evidence type="ECO:0000256" key="3">
    <source>
        <dbReference type="RuleBase" id="RU102079"/>
    </source>
</evidence>
<feature type="compositionally biased region" description="Polar residues" evidence="4">
    <location>
        <begin position="134"/>
        <end position="154"/>
    </location>
</feature>
<dbReference type="EMBL" id="JAAGNN010000012">
    <property type="protein sequence ID" value="KAF4082723.1"/>
    <property type="molecule type" value="Genomic_DNA"/>
</dbReference>
<dbReference type="PANTHER" id="PTHR11346">
    <property type="entry name" value="GALECTIN"/>
    <property type="match status" value="1"/>
</dbReference>
<dbReference type="SUPFAM" id="SSF49899">
    <property type="entry name" value="Concanavalin A-like lectins/glucanases"/>
    <property type="match status" value="2"/>
</dbReference>
<organism evidence="6 7">
    <name type="scientific">Ameiurus melas</name>
    <name type="common">Black bullhead</name>
    <name type="synonym">Silurus melas</name>
    <dbReference type="NCBI Taxonomy" id="219545"/>
    <lineage>
        <taxon>Eukaryota</taxon>
        <taxon>Metazoa</taxon>
        <taxon>Chordata</taxon>
        <taxon>Craniata</taxon>
        <taxon>Vertebrata</taxon>
        <taxon>Euteleostomi</taxon>
        <taxon>Actinopterygii</taxon>
        <taxon>Neopterygii</taxon>
        <taxon>Teleostei</taxon>
        <taxon>Ostariophysi</taxon>
        <taxon>Siluriformes</taxon>
        <taxon>Ictaluridae</taxon>
        <taxon>Ameiurus</taxon>
    </lineage>
</organism>